<organism evidence="2 3">
    <name type="scientific">Luteococcus peritonei</name>
    <dbReference type="NCBI Taxonomy" id="88874"/>
    <lineage>
        <taxon>Bacteria</taxon>
        <taxon>Bacillati</taxon>
        <taxon>Actinomycetota</taxon>
        <taxon>Actinomycetes</taxon>
        <taxon>Propionibacteriales</taxon>
        <taxon>Propionibacteriaceae</taxon>
        <taxon>Luteococcus</taxon>
    </lineage>
</organism>
<dbReference type="Proteomes" id="UP001597326">
    <property type="component" value="Unassembled WGS sequence"/>
</dbReference>
<feature type="transmembrane region" description="Helical" evidence="1">
    <location>
        <begin position="57"/>
        <end position="74"/>
    </location>
</feature>
<keyword evidence="1" id="KW-1133">Transmembrane helix</keyword>
<keyword evidence="1" id="KW-0472">Membrane</keyword>
<dbReference type="Pfam" id="PF06197">
    <property type="entry name" value="DUF998"/>
    <property type="match status" value="1"/>
</dbReference>
<proteinExistence type="predicted"/>
<keyword evidence="3" id="KW-1185">Reference proteome</keyword>
<name>A0ABW4RUX5_9ACTN</name>
<evidence type="ECO:0000313" key="2">
    <source>
        <dbReference type="EMBL" id="MFD1890126.1"/>
    </source>
</evidence>
<sequence length="240" mass="25420">MDARRPTGALLVTAGLVYSTWLVELLLPTGLDPLSSYVSELGAEGQPHAWLFRSGDTVSGGLLMTAALVGSILLREPSTPSAGQVSWRRRLTVPERTHRLLLACLGLFGLSTFVDSIFPMSCTPTHDAACAARDAAGHVPWTHLVHQGSSVAAGLCFLAAALVLLWRHRRCAQAWLLHLLAALWGVMTLGTVVVTLPGVDAGLMGLLQRTSLLACSAWLVTLGVGWWRKAGAGVPARAAC</sequence>
<feature type="transmembrane region" description="Helical" evidence="1">
    <location>
        <begin position="100"/>
        <end position="118"/>
    </location>
</feature>
<feature type="transmembrane region" description="Helical" evidence="1">
    <location>
        <begin position="175"/>
        <end position="194"/>
    </location>
</feature>
<feature type="transmembrane region" description="Helical" evidence="1">
    <location>
        <begin position="148"/>
        <end position="166"/>
    </location>
</feature>
<accession>A0ABW4RUX5</accession>
<protein>
    <submittedName>
        <fullName evidence="2">DUF998 domain-containing protein</fullName>
    </submittedName>
</protein>
<dbReference type="RefSeq" id="WP_343873090.1">
    <property type="nucleotide sequence ID" value="NZ_BAAAIX010000013.1"/>
</dbReference>
<feature type="transmembrane region" description="Helical" evidence="1">
    <location>
        <begin position="7"/>
        <end position="27"/>
    </location>
</feature>
<evidence type="ECO:0000256" key="1">
    <source>
        <dbReference type="SAM" id="Phobius"/>
    </source>
</evidence>
<dbReference type="EMBL" id="JBHUFZ010000016">
    <property type="protein sequence ID" value="MFD1890126.1"/>
    <property type="molecule type" value="Genomic_DNA"/>
</dbReference>
<feature type="transmembrane region" description="Helical" evidence="1">
    <location>
        <begin position="206"/>
        <end position="227"/>
    </location>
</feature>
<keyword evidence="1" id="KW-0812">Transmembrane</keyword>
<reference evidence="3" key="1">
    <citation type="journal article" date="2019" name="Int. J. Syst. Evol. Microbiol.">
        <title>The Global Catalogue of Microorganisms (GCM) 10K type strain sequencing project: providing services to taxonomists for standard genome sequencing and annotation.</title>
        <authorList>
            <consortium name="The Broad Institute Genomics Platform"/>
            <consortium name="The Broad Institute Genome Sequencing Center for Infectious Disease"/>
            <person name="Wu L."/>
            <person name="Ma J."/>
        </authorList>
    </citation>
    <scope>NUCLEOTIDE SEQUENCE [LARGE SCALE GENOMIC DNA]</scope>
    <source>
        <strain evidence="3">CAIM 431</strain>
    </source>
</reference>
<gene>
    <name evidence="2" type="ORF">ACFSCS_08005</name>
</gene>
<dbReference type="InterPro" id="IPR009339">
    <property type="entry name" value="DUF998"/>
</dbReference>
<evidence type="ECO:0000313" key="3">
    <source>
        <dbReference type="Proteomes" id="UP001597326"/>
    </source>
</evidence>
<comment type="caution">
    <text evidence="2">The sequence shown here is derived from an EMBL/GenBank/DDBJ whole genome shotgun (WGS) entry which is preliminary data.</text>
</comment>